<keyword evidence="3" id="KW-1003">Cell membrane</keyword>
<comment type="similarity">
    <text evidence="7">Belongs to the binding-protein-dependent transport system permease family.</text>
</comment>
<name>A0A9D1GA77_9FIRM</name>
<dbReference type="InterPro" id="IPR000515">
    <property type="entry name" value="MetI-like"/>
</dbReference>
<dbReference type="PROSITE" id="PS50928">
    <property type="entry name" value="ABC_TM1"/>
    <property type="match status" value="1"/>
</dbReference>
<feature type="transmembrane region" description="Helical" evidence="7">
    <location>
        <begin position="124"/>
        <end position="146"/>
    </location>
</feature>
<evidence type="ECO:0000256" key="7">
    <source>
        <dbReference type="RuleBase" id="RU363032"/>
    </source>
</evidence>
<dbReference type="EMBL" id="DVKI01000152">
    <property type="protein sequence ID" value="HIT17698.1"/>
    <property type="molecule type" value="Genomic_DNA"/>
</dbReference>
<keyword evidence="4 7" id="KW-0812">Transmembrane</keyword>
<dbReference type="Pfam" id="PF00528">
    <property type="entry name" value="BPD_transp_1"/>
    <property type="match status" value="1"/>
</dbReference>
<evidence type="ECO:0000256" key="5">
    <source>
        <dbReference type="ARBA" id="ARBA00022989"/>
    </source>
</evidence>
<feature type="transmembrane region" description="Helical" evidence="7">
    <location>
        <begin position="38"/>
        <end position="60"/>
    </location>
</feature>
<reference evidence="9" key="2">
    <citation type="journal article" date="2021" name="PeerJ">
        <title>Extensive microbial diversity within the chicken gut microbiome revealed by metagenomics and culture.</title>
        <authorList>
            <person name="Gilroy R."/>
            <person name="Ravi A."/>
            <person name="Getino M."/>
            <person name="Pursley I."/>
            <person name="Horton D.L."/>
            <person name="Alikhan N.F."/>
            <person name="Baker D."/>
            <person name="Gharbi K."/>
            <person name="Hall N."/>
            <person name="Watson M."/>
            <person name="Adriaenssens E.M."/>
            <person name="Foster-Nyarko E."/>
            <person name="Jarju S."/>
            <person name="Secka A."/>
            <person name="Antonio M."/>
            <person name="Oren A."/>
            <person name="Chaudhuri R.R."/>
            <person name="La Ragione R."/>
            <person name="Hildebrand F."/>
            <person name="Pallen M.J."/>
        </authorList>
    </citation>
    <scope>NUCLEOTIDE SEQUENCE</scope>
    <source>
        <strain evidence="9">14508</strain>
    </source>
</reference>
<evidence type="ECO:0000256" key="2">
    <source>
        <dbReference type="ARBA" id="ARBA00022448"/>
    </source>
</evidence>
<dbReference type="Gene3D" id="1.10.3720.10">
    <property type="entry name" value="MetI-like"/>
    <property type="match status" value="1"/>
</dbReference>
<evidence type="ECO:0000256" key="6">
    <source>
        <dbReference type="ARBA" id="ARBA00023136"/>
    </source>
</evidence>
<dbReference type="InterPro" id="IPR035906">
    <property type="entry name" value="MetI-like_sf"/>
</dbReference>
<dbReference type="Proteomes" id="UP000886893">
    <property type="component" value="Unassembled WGS sequence"/>
</dbReference>
<comment type="subcellular location">
    <subcellularLocation>
        <location evidence="1 7">Cell membrane</location>
        <topology evidence="1 7">Multi-pass membrane protein</topology>
    </subcellularLocation>
</comment>
<accession>A0A9D1GA77</accession>
<reference evidence="9" key="1">
    <citation type="submission" date="2020-10" db="EMBL/GenBank/DDBJ databases">
        <authorList>
            <person name="Gilroy R."/>
        </authorList>
    </citation>
    <scope>NUCLEOTIDE SEQUENCE</scope>
    <source>
        <strain evidence="9">14508</strain>
    </source>
</reference>
<dbReference type="CDD" id="cd06261">
    <property type="entry name" value="TM_PBP2"/>
    <property type="match status" value="1"/>
</dbReference>
<evidence type="ECO:0000313" key="10">
    <source>
        <dbReference type="Proteomes" id="UP000886893"/>
    </source>
</evidence>
<keyword evidence="5 7" id="KW-1133">Transmembrane helix</keyword>
<dbReference type="GO" id="GO:0005886">
    <property type="term" value="C:plasma membrane"/>
    <property type="evidence" value="ECO:0007669"/>
    <property type="project" value="UniProtKB-SubCell"/>
</dbReference>
<gene>
    <name evidence="9" type="ORF">IAD04_04935</name>
</gene>
<keyword evidence="2 7" id="KW-0813">Transport</keyword>
<dbReference type="PANTHER" id="PTHR43744:SF12">
    <property type="entry name" value="ABC TRANSPORTER PERMEASE PROTEIN MG189-RELATED"/>
    <property type="match status" value="1"/>
</dbReference>
<protein>
    <submittedName>
        <fullName evidence="9">Carbohydrate ABC transporter permease</fullName>
    </submittedName>
</protein>
<evidence type="ECO:0000259" key="8">
    <source>
        <dbReference type="PROSITE" id="PS50928"/>
    </source>
</evidence>
<proteinExistence type="inferred from homology"/>
<evidence type="ECO:0000256" key="4">
    <source>
        <dbReference type="ARBA" id="ARBA00022692"/>
    </source>
</evidence>
<feature type="transmembrane region" description="Helical" evidence="7">
    <location>
        <begin position="260"/>
        <end position="283"/>
    </location>
</feature>
<organism evidence="9 10">
    <name type="scientific">Candidatus Caccosoma faecigallinarum</name>
    <dbReference type="NCBI Taxonomy" id="2840720"/>
    <lineage>
        <taxon>Bacteria</taxon>
        <taxon>Bacillati</taxon>
        <taxon>Bacillota</taxon>
        <taxon>Bacillota incertae sedis</taxon>
        <taxon>Candidatus Caccosoma</taxon>
    </lineage>
</organism>
<evidence type="ECO:0000256" key="3">
    <source>
        <dbReference type="ARBA" id="ARBA00022475"/>
    </source>
</evidence>
<dbReference type="PANTHER" id="PTHR43744">
    <property type="entry name" value="ABC TRANSPORTER PERMEASE PROTEIN MG189-RELATED-RELATED"/>
    <property type="match status" value="1"/>
</dbReference>
<feature type="transmembrane region" description="Helical" evidence="7">
    <location>
        <begin position="217"/>
        <end position="239"/>
    </location>
</feature>
<feature type="transmembrane region" description="Helical" evidence="7">
    <location>
        <begin position="155"/>
        <end position="173"/>
    </location>
</feature>
<sequence length="372" mass="41832">MEKISHSIKLFFTKIKAFFTSTAFLKKYDKTMKILKKVIPMIIIYALLICFSYVFMYPILKMVVDSFKSESDLMNPDIVWLPRNLTLSNYKNAAAAMFVFRPIYTFAGAKSGLYGIQSTLWNSALYSFLTACCQTLIAGLAGYAFARFNFRWKKFWFAGLIISFVVPIQILVLPRKIMMNPIINFFSTPAKIFGLTGSSMESFINANLNILQTTPMIIISILGQGVNSAILVFIFFSFFKMIPSALDEAAQIDGANYRQIFYHVIIKMSVPTILVVFLFSFVWNWNDTFVIGQMTLLTGDKKEAFLSMPSALGTFNYVISQGTATSGTDSEGNNRGWRAAAMVISILPLVILYAFTQRKFVEGIENTGVTGI</sequence>
<comment type="caution">
    <text evidence="9">The sequence shown here is derived from an EMBL/GenBank/DDBJ whole genome shotgun (WGS) entry which is preliminary data.</text>
</comment>
<evidence type="ECO:0000313" key="9">
    <source>
        <dbReference type="EMBL" id="HIT17698.1"/>
    </source>
</evidence>
<evidence type="ECO:0000256" key="1">
    <source>
        <dbReference type="ARBA" id="ARBA00004651"/>
    </source>
</evidence>
<feature type="transmembrane region" description="Helical" evidence="7">
    <location>
        <begin position="336"/>
        <end position="355"/>
    </location>
</feature>
<dbReference type="GO" id="GO:0055085">
    <property type="term" value="P:transmembrane transport"/>
    <property type="evidence" value="ECO:0007669"/>
    <property type="project" value="InterPro"/>
</dbReference>
<dbReference type="SUPFAM" id="SSF161098">
    <property type="entry name" value="MetI-like"/>
    <property type="match status" value="1"/>
</dbReference>
<feature type="domain" description="ABC transmembrane type-1" evidence="8">
    <location>
        <begin position="120"/>
        <end position="356"/>
    </location>
</feature>
<keyword evidence="6 7" id="KW-0472">Membrane</keyword>
<dbReference type="AlphaFoldDB" id="A0A9D1GA77"/>